<dbReference type="InterPro" id="IPR001647">
    <property type="entry name" value="HTH_TetR"/>
</dbReference>
<reference evidence="6 7" key="1">
    <citation type="submission" date="2018-10" db="EMBL/GenBank/DDBJ databases">
        <title>Sequencing the genomes of 1000 actinobacteria strains.</title>
        <authorList>
            <person name="Klenk H.-P."/>
        </authorList>
    </citation>
    <scope>NUCLEOTIDE SEQUENCE [LARGE SCALE GENOMIC DNA]</scope>
    <source>
        <strain evidence="6 7">DSM 45175</strain>
    </source>
</reference>
<dbReference type="Proteomes" id="UP000277671">
    <property type="component" value="Unassembled WGS sequence"/>
</dbReference>
<dbReference type="InterPro" id="IPR050109">
    <property type="entry name" value="HTH-type_TetR-like_transc_reg"/>
</dbReference>
<comment type="caution">
    <text evidence="6">The sequence shown here is derived from an EMBL/GenBank/DDBJ whole genome shotgun (WGS) entry which is preliminary data.</text>
</comment>
<dbReference type="AlphaFoldDB" id="A0A495JVK8"/>
<dbReference type="PANTHER" id="PTHR30055">
    <property type="entry name" value="HTH-TYPE TRANSCRIPTIONAL REGULATOR RUTR"/>
    <property type="match status" value="1"/>
</dbReference>
<evidence type="ECO:0000259" key="5">
    <source>
        <dbReference type="PROSITE" id="PS50977"/>
    </source>
</evidence>
<dbReference type="PRINTS" id="PR00455">
    <property type="entry name" value="HTHTETR"/>
</dbReference>
<keyword evidence="7" id="KW-1185">Reference proteome</keyword>
<dbReference type="GO" id="GO:0000976">
    <property type="term" value="F:transcription cis-regulatory region binding"/>
    <property type="evidence" value="ECO:0007669"/>
    <property type="project" value="TreeGrafter"/>
</dbReference>
<dbReference type="PANTHER" id="PTHR30055:SF234">
    <property type="entry name" value="HTH-TYPE TRANSCRIPTIONAL REGULATOR BETI"/>
    <property type="match status" value="1"/>
</dbReference>
<proteinExistence type="predicted"/>
<dbReference type="SUPFAM" id="SSF48498">
    <property type="entry name" value="Tetracyclin repressor-like, C-terminal domain"/>
    <property type="match status" value="1"/>
</dbReference>
<feature type="domain" description="HTH tetR-type" evidence="5">
    <location>
        <begin position="7"/>
        <end position="66"/>
    </location>
</feature>
<keyword evidence="1" id="KW-0805">Transcription regulation</keyword>
<dbReference type="EMBL" id="RBKT01000001">
    <property type="protein sequence ID" value="RKR92891.1"/>
    <property type="molecule type" value="Genomic_DNA"/>
</dbReference>
<protein>
    <submittedName>
        <fullName evidence="6">TetR family transcriptional regulator</fullName>
    </submittedName>
</protein>
<dbReference type="InterPro" id="IPR009057">
    <property type="entry name" value="Homeodomain-like_sf"/>
</dbReference>
<dbReference type="SUPFAM" id="SSF46689">
    <property type="entry name" value="Homeodomain-like"/>
    <property type="match status" value="1"/>
</dbReference>
<feature type="DNA-binding region" description="H-T-H motif" evidence="4">
    <location>
        <begin position="29"/>
        <end position="48"/>
    </location>
</feature>
<evidence type="ECO:0000256" key="2">
    <source>
        <dbReference type="ARBA" id="ARBA00023125"/>
    </source>
</evidence>
<evidence type="ECO:0000313" key="6">
    <source>
        <dbReference type="EMBL" id="RKR92891.1"/>
    </source>
</evidence>
<keyword evidence="3" id="KW-0804">Transcription</keyword>
<keyword evidence="2 4" id="KW-0238">DNA-binding</keyword>
<evidence type="ECO:0000256" key="1">
    <source>
        <dbReference type="ARBA" id="ARBA00023015"/>
    </source>
</evidence>
<evidence type="ECO:0000256" key="3">
    <source>
        <dbReference type="ARBA" id="ARBA00023163"/>
    </source>
</evidence>
<sequence length="187" mass="20572">MLRRDAQANRNRLLDAAERVFAERGTDASMEDVARAADIAPATLYRRFGTKQALVQEVLATFFGRLVELADQALAEPPERCLDRCLETVGFELAARRGFMHGMWGELAPATLVTDLEARIELLLARAKDGGGIDPQVTVGDIAATVWALRGIIHTGEQAAPGAWQRHLRYVLAGFRTQRVRDIHPGA</sequence>
<name>A0A495JVK8_9ACTN</name>
<evidence type="ECO:0000256" key="4">
    <source>
        <dbReference type="PROSITE-ProRule" id="PRU00335"/>
    </source>
</evidence>
<dbReference type="PROSITE" id="PS50977">
    <property type="entry name" value="HTH_TETR_2"/>
    <property type="match status" value="1"/>
</dbReference>
<dbReference type="InterPro" id="IPR036271">
    <property type="entry name" value="Tet_transcr_reg_TetR-rel_C_sf"/>
</dbReference>
<gene>
    <name evidence="6" type="ORF">BDK92_7375</name>
</gene>
<dbReference type="Gene3D" id="1.10.357.10">
    <property type="entry name" value="Tetracycline Repressor, domain 2"/>
    <property type="match status" value="1"/>
</dbReference>
<dbReference type="GO" id="GO:0003700">
    <property type="term" value="F:DNA-binding transcription factor activity"/>
    <property type="evidence" value="ECO:0007669"/>
    <property type="project" value="TreeGrafter"/>
</dbReference>
<dbReference type="Pfam" id="PF00440">
    <property type="entry name" value="TetR_N"/>
    <property type="match status" value="1"/>
</dbReference>
<organism evidence="6 7">
    <name type="scientific">Micromonospora pisi</name>
    <dbReference type="NCBI Taxonomy" id="589240"/>
    <lineage>
        <taxon>Bacteria</taxon>
        <taxon>Bacillati</taxon>
        <taxon>Actinomycetota</taxon>
        <taxon>Actinomycetes</taxon>
        <taxon>Micromonosporales</taxon>
        <taxon>Micromonosporaceae</taxon>
        <taxon>Micromonospora</taxon>
    </lineage>
</organism>
<accession>A0A495JVK8</accession>
<evidence type="ECO:0000313" key="7">
    <source>
        <dbReference type="Proteomes" id="UP000277671"/>
    </source>
</evidence>